<feature type="transmembrane region" description="Helical" evidence="13">
    <location>
        <begin position="15"/>
        <end position="38"/>
    </location>
</feature>
<dbReference type="CDD" id="cd17546">
    <property type="entry name" value="REC_hyHK_CKI1_RcsC-like"/>
    <property type="match status" value="1"/>
</dbReference>
<proteinExistence type="predicted"/>
<keyword evidence="6 16" id="KW-0418">Kinase</keyword>
<dbReference type="CDD" id="cd19410">
    <property type="entry name" value="HK9-like_sensor"/>
    <property type="match status" value="1"/>
</dbReference>
<keyword evidence="3 11" id="KW-0597">Phosphoprotein</keyword>
<organism evidence="16 17">
    <name type="scientific">Massilia psychrophila</name>
    <dbReference type="NCBI Taxonomy" id="1603353"/>
    <lineage>
        <taxon>Bacteria</taxon>
        <taxon>Pseudomonadati</taxon>
        <taxon>Pseudomonadota</taxon>
        <taxon>Betaproteobacteria</taxon>
        <taxon>Burkholderiales</taxon>
        <taxon>Oxalobacteraceae</taxon>
        <taxon>Telluria group</taxon>
        <taxon>Massilia</taxon>
    </lineage>
</organism>
<dbReference type="InterPro" id="IPR003018">
    <property type="entry name" value="GAF"/>
</dbReference>
<dbReference type="InterPro" id="IPR003594">
    <property type="entry name" value="HATPase_dom"/>
</dbReference>
<dbReference type="RefSeq" id="WP_099915988.1">
    <property type="nucleotide sequence ID" value="NZ_BMHS01000002.1"/>
</dbReference>
<dbReference type="Gene3D" id="3.30.450.40">
    <property type="match status" value="1"/>
</dbReference>
<dbReference type="SMART" id="SM00448">
    <property type="entry name" value="REC"/>
    <property type="match status" value="3"/>
</dbReference>
<dbReference type="InterPro" id="IPR007891">
    <property type="entry name" value="CHASE3"/>
</dbReference>
<dbReference type="EMBL" id="PDOB01000014">
    <property type="protein sequence ID" value="PIL39753.1"/>
    <property type="molecule type" value="Genomic_DNA"/>
</dbReference>
<evidence type="ECO:0000256" key="7">
    <source>
        <dbReference type="ARBA" id="ARBA00023012"/>
    </source>
</evidence>
<feature type="domain" description="Histidine kinase" evidence="14">
    <location>
        <begin position="488"/>
        <end position="712"/>
    </location>
</feature>
<feature type="transmembrane region" description="Helical" evidence="13">
    <location>
        <begin position="181"/>
        <end position="201"/>
    </location>
</feature>
<evidence type="ECO:0000256" key="4">
    <source>
        <dbReference type="ARBA" id="ARBA00022679"/>
    </source>
</evidence>
<comment type="function">
    <text evidence="9">Member of the two-component regulatory system BvgS/BvgA. Phosphorylates BvgA via a four-step phosphorelay in response to environmental signals.</text>
</comment>
<dbReference type="InterPro" id="IPR001789">
    <property type="entry name" value="Sig_transdc_resp-reg_receiver"/>
</dbReference>
<dbReference type="InterPro" id="IPR029016">
    <property type="entry name" value="GAF-like_dom_sf"/>
</dbReference>
<evidence type="ECO:0000256" key="9">
    <source>
        <dbReference type="ARBA" id="ARBA00058004"/>
    </source>
</evidence>
<evidence type="ECO:0000259" key="15">
    <source>
        <dbReference type="PROSITE" id="PS50110"/>
    </source>
</evidence>
<feature type="region of interest" description="Disordered" evidence="12">
    <location>
        <begin position="417"/>
        <end position="438"/>
    </location>
</feature>
<dbReference type="InterPro" id="IPR005467">
    <property type="entry name" value="His_kinase_dom"/>
</dbReference>
<gene>
    <name evidence="16" type="ORF">CR103_10705</name>
</gene>
<dbReference type="Gene3D" id="3.30.565.10">
    <property type="entry name" value="Histidine kinase-like ATPase, C-terminal domain"/>
    <property type="match status" value="1"/>
</dbReference>
<feature type="modified residue" description="4-aspartylphosphate" evidence="11">
    <location>
        <position position="1086"/>
    </location>
</feature>
<dbReference type="InterPro" id="IPR003661">
    <property type="entry name" value="HisK_dim/P_dom"/>
</dbReference>
<comment type="catalytic activity">
    <reaction evidence="1">
        <text>ATP + protein L-histidine = ADP + protein N-phospho-L-histidine.</text>
        <dbReference type="EC" id="2.7.13.3"/>
    </reaction>
</comment>
<dbReference type="SMART" id="SM00388">
    <property type="entry name" value="HisKA"/>
    <property type="match status" value="1"/>
</dbReference>
<dbReference type="CDD" id="cd16922">
    <property type="entry name" value="HATPase_EvgS-ArcB-TorS-like"/>
    <property type="match status" value="1"/>
</dbReference>
<evidence type="ECO:0000256" key="2">
    <source>
        <dbReference type="ARBA" id="ARBA00012438"/>
    </source>
</evidence>
<dbReference type="SMART" id="SM00387">
    <property type="entry name" value="HATPase_c"/>
    <property type="match status" value="1"/>
</dbReference>
<dbReference type="OrthoDB" id="9796305at2"/>
<feature type="modified residue" description="4-aspartylphosphate" evidence="11">
    <location>
        <position position="817"/>
    </location>
</feature>
<evidence type="ECO:0000256" key="10">
    <source>
        <dbReference type="ARBA" id="ARBA00070152"/>
    </source>
</evidence>
<keyword evidence="13" id="KW-0472">Membrane</keyword>
<comment type="caution">
    <text evidence="16">The sequence shown here is derived from an EMBL/GenBank/DDBJ whole genome shotgun (WGS) entry which is preliminary data.</text>
</comment>
<dbReference type="Gene3D" id="1.10.287.130">
    <property type="match status" value="1"/>
</dbReference>
<feature type="modified residue" description="4-aspartylphosphate" evidence="11">
    <location>
        <position position="939"/>
    </location>
</feature>
<feature type="domain" description="Response regulatory" evidence="15">
    <location>
        <begin position="768"/>
        <end position="881"/>
    </location>
</feature>
<keyword evidence="7" id="KW-0902">Two-component regulatory system</keyword>
<dbReference type="PROSITE" id="PS50110">
    <property type="entry name" value="RESPONSE_REGULATORY"/>
    <property type="match status" value="3"/>
</dbReference>
<dbReference type="GO" id="GO:0000155">
    <property type="term" value="F:phosphorelay sensor kinase activity"/>
    <property type="evidence" value="ECO:0007669"/>
    <property type="project" value="InterPro"/>
</dbReference>
<evidence type="ECO:0000313" key="17">
    <source>
        <dbReference type="Proteomes" id="UP000228593"/>
    </source>
</evidence>
<feature type="compositionally biased region" description="Low complexity" evidence="12">
    <location>
        <begin position="426"/>
        <end position="438"/>
    </location>
</feature>
<sequence>MIYNSQFRRILARNIAIPLAVGIFSAAAFVGIIVYLISVLNWVEHSQRVIGDANQVAKLSAEMDSGLRGYLITDDESFLAPYLLALPRIADELAALAHEVGDSPAQVALLRKAAAAQVLWNQYAAEMIEVRRKDSDYVPIVKSGRGKSLADEVRRQFAAFLDVEQRLLQQRSESARTVTKWSVGLFLLFSLTLSGLLALFGRRELVSLSTSYTAAIDQQQAHTELLENQAWLRSGQSELAASMAGHHAMGQLAQATLDHIARYLDGVVAALYVREDGGSMRRVASYGFAASWAGQEQLFGPGESLIGQAVREERMLALDNLPADYIKVSSGLGRAAPRQLLIAPFRNEGEINCVIEIGFLNNTATRDLEFLQLVGESIGAAVAAARFRQRLQQSLAETQQLNEELQVQQEELRTANEELEEQSRVLEQSQSSLENQQAELEQTNDQLAEQALILDTRNVALTDAQDQLRQRARDLERASRYKSEFLANMSHELRTPLNSSLILAKLLSDNTNGNLNAEQVRFAQTIYSAGNDLLRLINDILDISKVEAGKLELVLESLPVRRVVESLCMTFEPLAQQKQLSFRVLVAPSVPATIWTDRQRLEQILRNLLSNAVKFTDSGAVTLTVRSTGDNAAGGPLHFAVEDSGIGIPPEQQQKIFDAFHQADGTTSRRFGGTGLGLSISRDLTALLGGELNVTSSPGSGSVFTLVLPRTCPAVDGAGDAAPTPGFAPSLTLPFMPPMPPMPPAAPPPAALLFDDDRAAAPGAATRTVLVIEDDASFAAILYALAHEMGYRCLVALTGTDGLQLASGHLPDAILLDMRLPDRSGLSVLQLLKDNPQTRHIPVHVVSSSDNGGEAMGLGAIGYAMKPTTREELELVFRKLEEKFTQKIKRILLVEDDERQRGSVVALITDTDVEIAAVGSGEEALALLRTSVFDCMIIDLKLPDMQGNELLEKMSLEALCSFPPVIVYTGRNLTRAEENDLLKYSRSIIIKGARSPERLLDEVTLFLHKVESKLSTERQSMLKTVRDRDRVFEGRTILLVDDDVRNVFALTSALEGRGAKVEIGRNGFEAIAKLDEVAAIDLVLMDIMMPGMDGMEAMRRIRADGRFARLPIIAITAKAMKDDQEQCLAAGANDYLAKPIDLNRLYSLLRVWMPNLERI</sequence>
<dbReference type="Pfam" id="PF02518">
    <property type="entry name" value="HATPase_c"/>
    <property type="match status" value="1"/>
</dbReference>
<name>A0A2G8T1C2_9BURK</name>
<evidence type="ECO:0000256" key="3">
    <source>
        <dbReference type="ARBA" id="ARBA00022553"/>
    </source>
</evidence>
<dbReference type="Pfam" id="PF13185">
    <property type="entry name" value="GAF_2"/>
    <property type="match status" value="1"/>
</dbReference>
<dbReference type="CDD" id="cd00156">
    <property type="entry name" value="REC"/>
    <property type="match status" value="2"/>
</dbReference>
<dbReference type="Pfam" id="PF00512">
    <property type="entry name" value="HisKA"/>
    <property type="match status" value="1"/>
</dbReference>
<dbReference type="InterPro" id="IPR036890">
    <property type="entry name" value="HATPase_C_sf"/>
</dbReference>
<keyword evidence="4" id="KW-0808">Transferase</keyword>
<keyword evidence="17" id="KW-1185">Reference proteome</keyword>
<evidence type="ECO:0000256" key="11">
    <source>
        <dbReference type="PROSITE-ProRule" id="PRU00169"/>
    </source>
</evidence>
<keyword evidence="13" id="KW-0812">Transmembrane</keyword>
<dbReference type="InterPro" id="IPR011006">
    <property type="entry name" value="CheY-like_superfamily"/>
</dbReference>
<evidence type="ECO:0000256" key="8">
    <source>
        <dbReference type="ARBA" id="ARBA00023026"/>
    </source>
</evidence>
<dbReference type="Gene3D" id="3.40.50.2300">
    <property type="match status" value="3"/>
</dbReference>
<feature type="domain" description="Response regulatory" evidence="15">
    <location>
        <begin position="1036"/>
        <end position="1153"/>
    </location>
</feature>
<dbReference type="SUPFAM" id="SSF52172">
    <property type="entry name" value="CheY-like"/>
    <property type="match status" value="3"/>
</dbReference>
<reference evidence="16 17" key="1">
    <citation type="submission" date="2017-10" db="EMBL/GenBank/DDBJ databases">
        <title>Massilia psychrophilum sp. nov., a novel purple-pigmented bacterium isolated from Tianshan glacier, Xinjiang Municipality, China.</title>
        <authorList>
            <person name="Wang H."/>
        </authorList>
    </citation>
    <scope>NUCLEOTIDE SEQUENCE [LARGE SCALE GENOMIC DNA]</scope>
    <source>
        <strain evidence="16 17">JCM 30813</strain>
    </source>
</reference>
<dbReference type="InterPro" id="IPR036097">
    <property type="entry name" value="HisK_dim/P_sf"/>
</dbReference>
<accession>A0A2G8T1C2</accession>
<dbReference type="SUPFAM" id="SSF55874">
    <property type="entry name" value="ATPase domain of HSP90 chaperone/DNA topoisomerase II/histidine kinase"/>
    <property type="match status" value="1"/>
</dbReference>
<keyword evidence="8" id="KW-0843">Virulence</keyword>
<protein>
    <recommendedName>
        <fullName evidence="10">Virulence sensor protein BvgS</fullName>
        <ecNumber evidence="2">2.7.13.3</ecNumber>
    </recommendedName>
</protein>
<evidence type="ECO:0000256" key="5">
    <source>
        <dbReference type="ARBA" id="ARBA00022729"/>
    </source>
</evidence>
<dbReference type="InterPro" id="IPR004358">
    <property type="entry name" value="Sig_transdc_His_kin-like_C"/>
</dbReference>
<evidence type="ECO:0000256" key="6">
    <source>
        <dbReference type="ARBA" id="ARBA00022777"/>
    </source>
</evidence>
<evidence type="ECO:0000256" key="12">
    <source>
        <dbReference type="SAM" id="MobiDB-lite"/>
    </source>
</evidence>
<dbReference type="EC" id="2.7.13.3" evidence="2"/>
<dbReference type="PANTHER" id="PTHR45339">
    <property type="entry name" value="HYBRID SIGNAL TRANSDUCTION HISTIDINE KINASE J"/>
    <property type="match status" value="1"/>
</dbReference>
<dbReference type="AlphaFoldDB" id="A0A2G8T1C2"/>
<dbReference type="PROSITE" id="PS50109">
    <property type="entry name" value="HIS_KIN"/>
    <property type="match status" value="1"/>
</dbReference>
<keyword evidence="5" id="KW-0732">Signal</keyword>
<dbReference type="SUPFAM" id="SSF47384">
    <property type="entry name" value="Homodimeric domain of signal transducing histidine kinase"/>
    <property type="match status" value="1"/>
</dbReference>
<dbReference type="Proteomes" id="UP000228593">
    <property type="component" value="Unassembled WGS sequence"/>
</dbReference>
<dbReference type="PRINTS" id="PR00344">
    <property type="entry name" value="BCTRLSENSOR"/>
</dbReference>
<dbReference type="Pfam" id="PF00072">
    <property type="entry name" value="Response_reg"/>
    <property type="match status" value="3"/>
</dbReference>
<evidence type="ECO:0000256" key="1">
    <source>
        <dbReference type="ARBA" id="ARBA00000085"/>
    </source>
</evidence>
<dbReference type="Pfam" id="PF05227">
    <property type="entry name" value="CHASE3"/>
    <property type="match status" value="1"/>
</dbReference>
<keyword evidence="13" id="KW-1133">Transmembrane helix</keyword>
<evidence type="ECO:0000313" key="16">
    <source>
        <dbReference type="EMBL" id="PIL39753.1"/>
    </source>
</evidence>
<evidence type="ECO:0000259" key="14">
    <source>
        <dbReference type="PROSITE" id="PS50109"/>
    </source>
</evidence>
<dbReference type="PANTHER" id="PTHR45339:SF1">
    <property type="entry name" value="HYBRID SIGNAL TRANSDUCTION HISTIDINE KINASE J"/>
    <property type="match status" value="1"/>
</dbReference>
<feature type="domain" description="Response regulatory" evidence="15">
    <location>
        <begin position="890"/>
        <end position="1006"/>
    </location>
</feature>
<dbReference type="SUPFAM" id="SSF55781">
    <property type="entry name" value="GAF domain-like"/>
    <property type="match status" value="1"/>
</dbReference>
<dbReference type="CDD" id="cd00082">
    <property type="entry name" value="HisKA"/>
    <property type="match status" value="1"/>
</dbReference>
<evidence type="ECO:0000256" key="13">
    <source>
        <dbReference type="SAM" id="Phobius"/>
    </source>
</evidence>
<dbReference type="FunFam" id="3.30.565.10:FF:000010">
    <property type="entry name" value="Sensor histidine kinase RcsC"/>
    <property type="match status" value="1"/>
</dbReference>